<reference evidence="6 8" key="1">
    <citation type="submission" date="2020-03" db="EMBL/GenBank/DDBJ databases">
        <title>Draft Genome Sequence of 2-Methylisoborneol Producing Pseudanabaena yagii Strain GIHE-NHR1 Isolated from North Han River in South Korea.</title>
        <authorList>
            <person name="Jeong J."/>
        </authorList>
    </citation>
    <scope>NUCLEOTIDE SEQUENCE [LARGE SCALE GENOMIC DNA]</scope>
    <source>
        <strain evidence="6 8">GIHE-NHR1</strain>
    </source>
</reference>
<feature type="domain" description="Tc1-like transposase DDE" evidence="1">
    <location>
        <begin position="17"/>
        <end position="157"/>
    </location>
</feature>
<protein>
    <submittedName>
        <fullName evidence="6">Transposase</fullName>
    </submittedName>
</protein>
<evidence type="ECO:0000313" key="8">
    <source>
        <dbReference type="Proteomes" id="UP000738376"/>
    </source>
</evidence>
<gene>
    <name evidence="2" type="ORF">HC246_10720</name>
    <name evidence="3" type="ORF">HC246_20790</name>
    <name evidence="4" type="ORF">HC246_20985</name>
    <name evidence="5" type="ORF">HC246_21080</name>
    <name evidence="6" type="ORF">HC246_21415</name>
    <name evidence="7" type="ORF">HC246_25375</name>
</gene>
<evidence type="ECO:0000313" key="5">
    <source>
        <dbReference type="EMBL" id="NMF60456.1"/>
    </source>
</evidence>
<dbReference type="InterPro" id="IPR038717">
    <property type="entry name" value="Tc1-like_DDE_dom"/>
</dbReference>
<name>A0ABX1LWE9_9CYAN</name>
<dbReference type="EMBL" id="JAAVJL010000003">
    <property type="protein sequence ID" value="NMF60515.1"/>
    <property type="molecule type" value="Genomic_DNA"/>
</dbReference>
<evidence type="ECO:0000313" key="3">
    <source>
        <dbReference type="EMBL" id="NMF60398.1"/>
    </source>
</evidence>
<dbReference type="Proteomes" id="UP000738376">
    <property type="component" value="Unassembled WGS sequence"/>
</dbReference>
<proteinExistence type="predicted"/>
<dbReference type="EMBL" id="JAAVJL010000001">
    <property type="protein sequence ID" value="NMF58479.1"/>
    <property type="molecule type" value="Genomic_DNA"/>
</dbReference>
<dbReference type="PANTHER" id="PTHR46564:SF1">
    <property type="entry name" value="TRANSPOSASE"/>
    <property type="match status" value="1"/>
</dbReference>
<organism evidence="6 8">
    <name type="scientific">Pseudanabaena yagii GIHE-NHR1</name>
    <dbReference type="NCBI Taxonomy" id="2722753"/>
    <lineage>
        <taxon>Bacteria</taxon>
        <taxon>Bacillati</taxon>
        <taxon>Cyanobacteriota</taxon>
        <taxon>Cyanophyceae</taxon>
        <taxon>Pseudanabaenales</taxon>
        <taxon>Pseudanabaenaceae</taxon>
        <taxon>Pseudanabaena</taxon>
        <taxon>Pseudanabaena yagii</taxon>
    </lineage>
</organism>
<dbReference type="EMBL" id="JAAVJL010000009">
    <property type="protein sequence ID" value="NMF61257.1"/>
    <property type="molecule type" value="Genomic_DNA"/>
</dbReference>
<dbReference type="InterPro" id="IPR036397">
    <property type="entry name" value="RNaseH_sf"/>
</dbReference>
<sequence length="188" mass="21020">MRYEFRSWLDTIDVKNLVFIDETGLNLAMTRFYGRCEGGARVYDDRPSNKGKNITLIGAMSDTGLIAAMTFVGSLNTASFLVFIEKILLPQLWVGAIVAMDNLPVHYAEIAKILIESVGAKVKFLPPYSPDLSPIELCWSKLKEIIRSAKARTIEALDAAITSSIQTITDEDALNWFHHCGICFEPFR</sequence>
<dbReference type="Gene3D" id="3.30.420.10">
    <property type="entry name" value="Ribonuclease H-like superfamily/Ribonuclease H"/>
    <property type="match status" value="1"/>
</dbReference>
<dbReference type="Pfam" id="PF13358">
    <property type="entry name" value="DDE_3"/>
    <property type="match status" value="1"/>
</dbReference>
<dbReference type="EMBL" id="JAAVJL010000003">
    <property type="protein sequence ID" value="NMF60398.1"/>
    <property type="molecule type" value="Genomic_DNA"/>
</dbReference>
<evidence type="ECO:0000313" key="6">
    <source>
        <dbReference type="EMBL" id="NMF60515.1"/>
    </source>
</evidence>
<keyword evidence="8" id="KW-1185">Reference proteome</keyword>
<accession>A0ABX1LWE9</accession>
<comment type="caution">
    <text evidence="6">The sequence shown here is derived from an EMBL/GenBank/DDBJ whole genome shotgun (WGS) entry which is preliminary data.</text>
</comment>
<evidence type="ECO:0000259" key="1">
    <source>
        <dbReference type="Pfam" id="PF13358"/>
    </source>
</evidence>
<dbReference type="EMBL" id="JAAVJL010000003">
    <property type="protein sequence ID" value="NMF60437.1"/>
    <property type="molecule type" value="Genomic_DNA"/>
</dbReference>
<dbReference type="PANTHER" id="PTHR46564">
    <property type="entry name" value="TRANSPOSASE"/>
    <property type="match status" value="1"/>
</dbReference>
<evidence type="ECO:0000313" key="4">
    <source>
        <dbReference type="EMBL" id="NMF60437.1"/>
    </source>
</evidence>
<evidence type="ECO:0000313" key="7">
    <source>
        <dbReference type="EMBL" id="NMF61257.1"/>
    </source>
</evidence>
<dbReference type="EMBL" id="JAAVJL010000003">
    <property type="protein sequence ID" value="NMF60456.1"/>
    <property type="molecule type" value="Genomic_DNA"/>
</dbReference>
<evidence type="ECO:0000313" key="2">
    <source>
        <dbReference type="EMBL" id="NMF58479.1"/>
    </source>
</evidence>